<keyword evidence="2" id="KW-0964">Secreted</keyword>
<dbReference type="EMBL" id="CAJOAZ010005388">
    <property type="protein sequence ID" value="CAF4098160.1"/>
    <property type="molecule type" value="Genomic_DNA"/>
</dbReference>
<evidence type="ECO:0000313" key="4">
    <source>
        <dbReference type="EMBL" id="CAF4098160.1"/>
    </source>
</evidence>
<sequence length="123" mass="13777">MKLILFLFILILILINNAICSLSDEIEDDNDTSTTGYNLRQLADMIYNKHLSFSCAAHGDPCNKTFPCCHGSCRLGFYGRGSGIYHIPISQNDGLTTTIEIFIPTFIVKLISHLLIILYTSFL</sequence>
<dbReference type="Proteomes" id="UP000663844">
    <property type="component" value="Unassembled WGS sequence"/>
</dbReference>
<protein>
    <submittedName>
        <fullName evidence="4">Uncharacterized protein</fullName>
    </submittedName>
</protein>
<dbReference type="GO" id="GO:0008200">
    <property type="term" value="F:ion channel inhibitor activity"/>
    <property type="evidence" value="ECO:0007669"/>
    <property type="project" value="InterPro"/>
</dbReference>
<dbReference type="InterPro" id="IPR004214">
    <property type="entry name" value="Conotoxin"/>
</dbReference>
<evidence type="ECO:0000313" key="5">
    <source>
        <dbReference type="Proteomes" id="UP000663844"/>
    </source>
</evidence>
<dbReference type="AlphaFoldDB" id="A0A819U686"/>
<keyword evidence="3" id="KW-0732">Signal</keyword>
<dbReference type="GO" id="GO:0005576">
    <property type="term" value="C:extracellular region"/>
    <property type="evidence" value="ECO:0007669"/>
    <property type="project" value="UniProtKB-SubCell"/>
</dbReference>
<proteinExistence type="predicted"/>
<reference evidence="4" key="1">
    <citation type="submission" date="2021-02" db="EMBL/GenBank/DDBJ databases">
        <authorList>
            <person name="Nowell W R."/>
        </authorList>
    </citation>
    <scope>NUCLEOTIDE SEQUENCE</scope>
</reference>
<accession>A0A819U686</accession>
<gene>
    <name evidence="4" type="ORF">OXD698_LOCUS35279</name>
</gene>
<organism evidence="4 5">
    <name type="scientific">Adineta steineri</name>
    <dbReference type="NCBI Taxonomy" id="433720"/>
    <lineage>
        <taxon>Eukaryota</taxon>
        <taxon>Metazoa</taxon>
        <taxon>Spiralia</taxon>
        <taxon>Gnathifera</taxon>
        <taxon>Rotifera</taxon>
        <taxon>Eurotatoria</taxon>
        <taxon>Bdelloidea</taxon>
        <taxon>Adinetida</taxon>
        <taxon>Adinetidae</taxon>
        <taxon>Adineta</taxon>
    </lineage>
</organism>
<comment type="subcellular location">
    <subcellularLocation>
        <location evidence="1">Secreted</location>
    </subcellularLocation>
</comment>
<evidence type="ECO:0000256" key="3">
    <source>
        <dbReference type="SAM" id="SignalP"/>
    </source>
</evidence>
<evidence type="ECO:0000256" key="1">
    <source>
        <dbReference type="ARBA" id="ARBA00004613"/>
    </source>
</evidence>
<comment type="caution">
    <text evidence="4">The sequence shown here is derived from an EMBL/GenBank/DDBJ whole genome shotgun (WGS) entry which is preliminary data.</text>
</comment>
<name>A0A819U686_9BILA</name>
<feature type="signal peptide" evidence="3">
    <location>
        <begin position="1"/>
        <end position="20"/>
    </location>
</feature>
<dbReference type="Pfam" id="PF02950">
    <property type="entry name" value="Conotoxin"/>
    <property type="match status" value="1"/>
</dbReference>
<evidence type="ECO:0000256" key="2">
    <source>
        <dbReference type="ARBA" id="ARBA00022525"/>
    </source>
</evidence>
<feature type="chain" id="PRO_5032882318" evidence="3">
    <location>
        <begin position="21"/>
        <end position="123"/>
    </location>
</feature>